<comment type="caution">
    <text evidence="5">The sequence shown here is derived from an EMBL/GenBank/DDBJ whole genome shotgun (WGS) entry which is preliminary data.</text>
</comment>
<dbReference type="CDD" id="cd05125">
    <property type="entry name" value="Mth938_2P1-like"/>
    <property type="match status" value="1"/>
</dbReference>
<accession>A0A9P6AWT9</accession>
<dbReference type="AlphaFoldDB" id="A0A9P6AWT9"/>
<comment type="subcellular location">
    <subcellularLocation>
        <location evidence="1">Mitochondrion</location>
    </subcellularLocation>
</comment>
<dbReference type="Proteomes" id="UP000886523">
    <property type="component" value="Unassembled WGS sequence"/>
</dbReference>
<dbReference type="GO" id="GO:0005743">
    <property type="term" value="C:mitochondrial inner membrane"/>
    <property type="evidence" value="ECO:0007669"/>
    <property type="project" value="TreeGrafter"/>
</dbReference>
<dbReference type="InterPro" id="IPR034095">
    <property type="entry name" value="NDUF3"/>
</dbReference>
<evidence type="ECO:0000256" key="4">
    <source>
        <dbReference type="ARBA" id="ARBA00049984"/>
    </source>
</evidence>
<dbReference type="Pfam" id="PF04430">
    <property type="entry name" value="DUF498"/>
    <property type="match status" value="1"/>
</dbReference>
<comment type="similarity">
    <text evidence="4">Belongs to the NDUFAF3 family.</text>
</comment>
<evidence type="ECO:0000256" key="3">
    <source>
        <dbReference type="ARBA" id="ARBA00023128"/>
    </source>
</evidence>
<dbReference type="PANTHER" id="PTHR21192:SF2">
    <property type="entry name" value="NADH DEHYDROGENASE [UBIQUINONE] 1 ALPHA SUBCOMPLEX ASSEMBLY FACTOR 3"/>
    <property type="match status" value="1"/>
</dbReference>
<evidence type="ECO:0000256" key="2">
    <source>
        <dbReference type="ARBA" id="ARBA00021776"/>
    </source>
</evidence>
<sequence length="185" mass="20397">MISTLRIAARCRPLIPGNSLRLAPWIYSGRSRGLRTTVSLHTALDDVNIFADEGLPPVAVKTISSSGIELVDGLVLPSACVFLEGRVFLWDVPRIIDHGNWEGWTRDHFKIFEVVVPKPEILLLGTGNSVMMPPAALKKHLTEIGIQLDVMNTWNACSTYNLLTEEGRRVAAALIPPIHVPWQAS</sequence>
<gene>
    <name evidence="5" type="ORF">BS47DRAFT_1344514</name>
</gene>
<dbReference type="GO" id="GO:0032981">
    <property type="term" value="P:mitochondrial respiratory chain complex I assembly"/>
    <property type="evidence" value="ECO:0007669"/>
    <property type="project" value="InterPro"/>
</dbReference>
<keyword evidence="6" id="KW-1185">Reference proteome</keyword>
<proteinExistence type="inferred from homology"/>
<dbReference type="EMBL" id="MU128975">
    <property type="protein sequence ID" value="KAF9513269.1"/>
    <property type="molecule type" value="Genomic_DNA"/>
</dbReference>
<keyword evidence="3" id="KW-0496">Mitochondrion</keyword>
<evidence type="ECO:0000313" key="5">
    <source>
        <dbReference type="EMBL" id="KAF9513269.1"/>
    </source>
</evidence>
<dbReference type="OrthoDB" id="20681at2759"/>
<dbReference type="SUPFAM" id="SSF64076">
    <property type="entry name" value="MTH938-like"/>
    <property type="match status" value="1"/>
</dbReference>
<reference evidence="5" key="1">
    <citation type="journal article" date="2020" name="Nat. Commun.">
        <title>Large-scale genome sequencing of mycorrhizal fungi provides insights into the early evolution of symbiotic traits.</title>
        <authorList>
            <person name="Miyauchi S."/>
            <person name="Kiss E."/>
            <person name="Kuo A."/>
            <person name="Drula E."/>
            <person name="Kohler A."/>
            <person name="Sanchez-Garcia M."/>
            <person name="Morin E."/>
            <person name="Andreopoulos B."/>
            <person name="Barry K.W."/>
            <person name="Bonito G."/>
            <person name="Buee M."/>
            <person name="Carver A."/>
            <person name="Chen C."/>
            <person name="Cichocki N."/>
            <person name="Clum A."/>
            <person name="Culley D."/>
            <person name="Crous P.W."/>
            <person name="Fauchery L."/>
            <person name="Girlanda M."/>
            <person name="Hayes R.D."/>
            <person name="Keri Z."/>
            <person name="LaButti K."/>
            <person name="Lipzen A."/>
            <person name="Lombard V."/>
            <person name="Magnuson J."/>
            <person name="Maillard F."/>
            <person name="Murat C."/>
            <person name="Nolan M."/>
            <person name="Ohm R.A."/>
            <person name="Pangilinan J."/>
            <person name="Pereira M.F."/>
            <person name="Perotto S."/>
            <person name="Peter M."/>
            <person name="Pfister S."/>
            <person name="Riley R."/>
            <person name="Sitrit Y."/>
            <person name="Stielow J.B."/>
            <person name="Szollosi G."/>
            <person name="Zifcakova L."/>
            <person name="Stursova M."/>
            <person name="Spatafora J.W."/>
            <person name="Tedersoo L."/>
            <person name="Vaario L.M."/>
            <person name="Yamada A."/>
            <person name="Yan M."/>
            <person name="Wang P."/>
            <person name="Xu J."/>
            <person name="Bruns T."/>
            <person name="Baldrian P."/>
            <person name="Vilgalys R."/>
            <person name="Dunand C."/>
            <person name="Henrissat B."/>
            <person name="Grigoriev I.V."/>
            <person name="Hibbett D."/>
            <person name="Nagy L.G."/>
            <person name="Martin F.M."/>
        </authorList>
    </citation>
    <scope>NUCLEOTIDE SEQUENCE</scope>
    <source>
        <strain evidence="5">UP504</strain>
    </source>
</reference>
<dbReference type="Gene3D" id="3.40.1230.10">
    <property type="entry name" value="MTH938-like"/>
    <property type="match status" value="1"/>
</dbReference>
<dbReference type="PANTHER" id="PTHR21192">
    <property type="entry name" value="NUCLEAR PROTEIN E3-3"/>
    <property type="match status" value="1"/>
</dbReference>
<evidence type="ECO:0000313" key="6">
    <source>
        <dbReference type="Proteomes" id="UP000886523"/>
    </source>
</evidence>
<protein>
    <recommendedName>
        <fullName evidence="2">NADH dehydrogenase [ubiquinone] 1 alpha subcomplex assembly factor 3</fullName>
    </recommendedName>
</protein>
<organism evidence="5 6">
    <name type="scientific">Hydnum rufescens UP504</name>
    <dbReference type="NCBI Taxonomy" id="1448309"/>
    <lineage>
        <taxon>Eukaryota</taxon>
        <taxon>Fungi</taxon>
        <taxon>Dikarya</taxon>
        <taxon>Basidiomycota</taxon>
        <taxon>Agaricomycotina</taxon>
        <taxon>Agaricomycetes</taxon>
        <taxon>Cantharellales</taxon>
        <taxon>Hydnaceae</taxon>
        <taxon>Hydnum</taxon>
    </lineage>
</organism>
<dbReference type="InterPro" id="IPR036748">
    <property type="entry name" value="MTH938-like_sf"/>
</dbReference>
<name>A0A9P6AWT9_9AGAM</name>
<evidence type="ECO:0000256" key="1">
    <source>
        <dbReference type="ARBA" id="ARBA00004173"/>
    </source>
</evidence>
<dbReference type="InterPro" id="IPR007523">
    <property type="entry name" value="NDUFAF3/AAMDC"/>
</dbReference>